<dbReference type="KEGG" id="nhu:H0264_02525"/>
<feature type="domain" description="Major facilitator superfamily (MFS) profile" evidence="9">
    <location>
        <begin position="22"/>
        <end position="485"/>
    </location>
</feature>
<dbReference type="Gene3D" id="1.20.1720.10">
    <property type="entry name" value="Multidrug resistance protein D"/>
    <property type="match status" value="1"/>
</dbReference>
<dbReference type="PROSITE" id="PS50850">
    <property type="entry name" value="MFS"/>
    <property type="match status" value="1"/>
</dbReference>
<evidence type="ECO:0000313" key="10">
    <source>
        <dbReference type="EMBL" id="QLY31263.1"/>
    </source>
</evidence>
<dbReference type="InterPro" id="IPR036259">
    <property type="entry name" value="MFS_trans_sf"/>
</dbReference>
<feature type="transmembrane region" description="Helical" evidence="8">
    <location>
        <begin position="367"/>
        <end position="389"/>
    </location>
</feature>
<dbReference type="SUPFAM" id="SSF103473">
    <property type="entry name" value="MFS general substrate transporter"/>
    <property type="match status" value="1"/>
</dbReference>
<keyword evidence="4" id="KW-1003">Cell membrane</keyword>
<dbReference type="CDD" id="cd17503">
    <property type="entry name" value="MFS_LmrB_MDR_like"/>
    <property type="match status" value="1"/>
</dbReference>
<feature type="transmembrane region" description="Helical" evidence="8">
    <location>
        <begin position="147"/>
        <end position="168"/>
    </location>
</feature>
<comment type="subcellular location">
    <subcellularLocation>
        <location evidence="1">Cell membrane</location>
        <topology evidence="1">Multi-pass membrane protein</topology>
    </subcellularLocation>
</comment>
<keyword evidence="11" id="KW-1185">Reference proteome</keyword>
<evidence type="ECO:0000256" key="4">
    <source>
        <dbReference type="ARBA" id="ARBA00022475"/>
    </source>
</evidence>
<feature type="transmembrane region" description="Helical" evidence="8">
    <location>
        <begin position="59"/>
        <end position="81"/>
    </location>
</feature>
<dbReference type="Gene3D" id="1.20.1250.20">
    <property type="entry name" value="MFS general substrate transporter like domains"/>
    <property type="match status" value="1"/>
</dbReference>
<dbReference type="Pfam" id="PF07690">
    <property type="entry name" value="MFS_1"/>
    <property type="match status" value="1"/>
</dbReference>
<dbReference type="AlphaFoldDB" id="A0A7D6ZMY7"/>
<keyword evidence="3" id="KW-0813">Transport</keyword>
<evidence type="ECO:0000256" key="3">
    <source>
        <dbReference type="ARBA" id="ARBA00022448"/>
    </source>
</evidence>
<name>A0A7D6ZMY7_9NOCA</name>
<protein>
    <submittedName>
        <fullName evidence="10">DHA2 family efflux MFS transporter permease subunit</fullName>
    </submittedName>
</protein>
<dbReference type="EMBL" id="CP059399">
    <property type="protein sequence ID" value="QLY31263.1"/>
    <property type="molecule type" value="Genomic_DNA"/>
</dbReference>
<dbReference type="GO" id="GO:0022857">
    <property type="term" value="F:transmembrane transporter activity"/>
    <property type="evidence" value="ECO:0007669"/>
    <property type="project" value="InterPro"/>
</dbReference>
<keyword evidence="6 8" id="KW-1133">Transmembrane helix</keyword>
<feature type="transmembrane region" description="Helical" evidence="8">
    <location>
        <begin position="410"/>
        <end position="432"/>
    </location>
</feature>
<feature type="transmembrane region" description="Helical" evidence="8">
    <location>
        <begin position="174"/>
        <end position="197"/>
    </location>
</feature>
<feature type="transmembrane region" description="Helical" evidence="8">
    <location>
        <begin position="88"/>
        <end position="107"/>
    </location>
</feature>
<feature type="transmembrane region" description="Helical" evidence="8">
    <location>
        <begin position="113"/>
        <end position="135"/>
    </location>
</feature>
<feature type="transmembrane region" description="Helical" evidence="8">
    <location>
        <begin position="280"/>
        <end position="301"/>
    </location>
</feature>
<dbReference type="PANTHER" id="PTHR42718">
    <property type="entry name" value="MAJOR FACILITATOR SUPERFAMILY MULTIDRUG TRANSPORTER MFSC"/>
    <property type="match status" value="1"/>
</dbReference>
<evidence type="ECO:0000256" key="2">
    <source>
        <dbReference type="ARBA" id="ARBA00008537"/>
    </source>
</evidence>
<evidence type="ECO:0000256" key="6">
    <source>
        <dbReference type="ARBA" id="ARBA00022989"/>
    </source>
</evidence>
<evidence type="ECO:0000256" key="1">
    <source>
        <dbReference type="ARBA" id="ARBA00004651"/>
    </source>
</evidence>
<organism evidence="10 11">
    <name type="scientific">Nocardia huaxiensis</name>
    <dbReference type="NCBI Taxonomy" id="2755382"/>
    <lineage>
        <taxon>Bacteria</taxon>
        <taxon>Bacillati</taxon>
        <taxon>Actinomycetota</taxon>
        <taxon>Actinomycetes</taxon>
        <taxon>Mycobacteriales</taxon>
        <taxon>Nocardiaceae</taxon>
        <taxon>Nocardia</taxon>
    </lineage>
</organism>
<gene>
    <name evidence="10" type="ORF">H0264_02525</name>
</gene>
<dbReference type="PRINTS" id="PR01036">
    <property type="entry name" value="TCRTETB"/>
</dbReference>
<dbReference type="InterPro" id="IPR020846">
    <property type="entry name" value="MFS_dom"/>
</dbReference>
<feature type="transmembrane region" description="Helical" evidence="8">
    <location>
        <begin position="342"/>
        <end position="361"/>
    </location>
</feature>
<keyword evidence="7 8" id="KW-0472">Membrane</keyword>
<evidence type="ECO:0000256" key="7">
    <source>
        <dbReference type="ARBA" id="ARBA00023136"/>
    </source>
</evidence>
<evidence type="ECO:0000256" key="8">
    <source>
        <dbReference type="SAM" id="Phobius"/>
    </source>
</evidence>
<dbReference type="RefSeq" id="WP_181582459.1">
    <property type="nucleotide sequence ID" value="NZ_CP059399.1"/>
</dbReference>
<proteinExistence type="inferred from homology"/>
<comment type="similarity">
    <text evidence="2">Belongs to the major facilitator superfamily. EmrB family.</text>
</comment>
<sequence length="488" mass="50297">MTTTLAPARTARVAEAPALAAIATVVTLASIMTVLDMTIVNVALDGLSGAFDAPLSTIAWVATGYTLALAAVIPVTGWAIGRFGAKNLYLTAIVLFALGSLLAGLAWNAESLIAFRVLQGLGGGMIMPIGMTVMMRASTPERMGRTMALMGLPVLIGPLAGPVLGGWLVDQASWRWIFLINLPIAVAAMVGIALVLPAETPQPGKTLDVPGLLMLSPGLAALLYGVATGGERADFTAPSVLLPTVLGAALIIGFVVRGLRVAAPVIDLKLFAHSRFRTGVVTLVLFNAAYFGSMLLAPLYWQVVRGATATQAGLYGIPQVLATGITMQIAGRLVDRFPPRRIILAGIVTAAAGFLLLTTQIQADTAYWRIAVAGVIMGIGVGSTIMPTVTTANRGLPPESAPAASTAIGIVQQMASAIGAATISVLLSTAMIREADGATLDSVRAATDHAALADGLADAFRGTYGWAVLVMALAILPALRLPRRLGSH</sequence>
<dbReference type="Proteomes" id="UP000515512">
    <property type="component" value="Chromosome"/>
</dbReference>
<feature type="transmembrane region" description="Helical" evidence="8">
    <location>
        <begin position="18"/>
        <end position="39"/>
    </location>
</feature>
<accession>A0A7D6ZMY7</accession>
<evidence type="ECO:0000313" key="11">
    <source>
        <dbReference type="Proteomes" id="UP000515512"/>
    </source>
</evidence>
<dbReference type="InterPro" id="IPR011701">
    <property type="entry name" value="MFS"/>
</dbReference>
<feature type="transmembrane region" description="Helical" evidence="8">
    <location>
        <begin position="239"/>
        <end position="259"/>
    </location>
</feature>
<evidence type="ECO:0000256" key="5">
    <source>
        <dbReference type="ARBA" id="ARBA00022692"/>
    </source>
</evidence>
<dbReference type="PANTHER" id="PTHR42718:SF9">
    <property type="entry name" value="MAJOR FACILITATOR SUPERFAMILY MULTIDRUG TRANSPORTER MFSC"/>
    <property type="match status" value="1"/>
</dbReference>
<dbReference type="GO" id="GO:0005886">
    <property type="term" value="C:plasma membrane"/>
    <property type="evidence" value="ECO:0007669"/>
    <property type="project" value="UniProtKB-SubCell"/>
</dbReference>
<dbReference type="NCBIfam" id="TIGR00711">
    <property type="entry name" value="efflux_EmrB"/>
    <property type="match status" value="1"/>
</dbReference>
<feature type="transmembrane region" description="Helical" evidence="8">
    <location>
        <begin position="209"/>
        <end position="227"/>
    </location>
</feature>
<keyword evidence="5 8" id="KW-0812">Transmembrane</keyword>
<evidence type="ECO:0000259" key="9">
    <source>
        <dbReference type="PROSITE" id="PS50850"/>
    </source>
</evidence>
<feature type="transmembrane region" description="Helical" evidence="8">
    <location>
        <begin position="464"/>
        <end position="482"/>
    </location>
</feature>
<reference evidence="10 11" key="1">
    <citation type="submission" date="2020-07" db="EMBL/GenBank/DDBJ databases">
        <authorList>
            <person name="Zhuang K."/>
            <person name="Ran Y."/>
        </authorList>
    </citation>
    <scope>NUCLEOTIDE SEQUENCE [LARGE SCALE GENOMIC DNA]</scope>
    <source>
        <strain evidence="10 11">WCH-YHL-001</strain>
    </source>
</reference>
<feature type="transmembrane region" description="Helical" evidence="8">
    <location>
        <begin position="313"/>
        <end position="330"/>
    </location>
</feature>
<dbReference type="InterPro" id="IPR004638">
    <property type="entry name" value="EmrB-like"/>
</dbReference>